<dbReference type="EMBL" id="FNBU01000003">
    <property type="protein sequence ID" value="SDF15498.1"/>
    <property type="molecule type" value="Genomic_DNA"/>
</dbReference>
<dbReference type="Gene3D" id="1.10.150.650">
    <property type="match status" value="1"/>
</dbReference>
<dbReference type="SUPFAM" id="SSF89550">
    <property type="entry name" value="PHP domain-like"/>
    <property type="match status" value="1"/>
</dbReference>
<evidence type="ECO:0000259" key="1">
    <source>
        <dbReference type="SMART" id="SM00481"/>
    </source>
</evidence>
<dbReference type="Gene3D" id="3.20.20.140">
    <property type="entry name" value="Metal-dependent hydrolases"/>
    <property type="match status" value="1"/>
</dbReference>
<dbReference type="GO" id="GO:0004534">
    <property type="term" value="F:5'-3' RNA exonuclease activity"/>
    <property type="evidence" value="ECO:0007669"/>
    <property type="project" value="TreeGrafter"/>
</dbReference>
<dbReference type="InterPro" id="IPR052018">
    <property type="entry name" value="PHP_domain"/>
</dbReference>
<dbReference type="RefSeq" id="WP_093688009.1">
    <property type="nucleotide sequence ID" value="NZ_FNBU01000003.1"/>
</dbReference>
<feature type="domain" description="Polymerase/histidinol phosphatase N-terminal" evidence="1">
    <location>
        <begin position="3"/>
        <end position="68"/>
    </location>
</feature>
<dbReference type="InterPro" id="IPR003141">
    <property type="entry name" value="Pol/His_phosphatase_N"/>
</dbReference>
<dbReference type="OrthoDB" id="9804333at2"/>
<proteinExistence type="predicted"/>
<protein>
    <recommendedName>
        <fullName evidence="1">Polymerase/histidinol phosphatase N-terminal domain-containing protein</fullName>
    </recommendedName>
</protein>
<evidence type="ECO:0000313" key="3">
    <source>
        <dbReference type="Proteomes" id="UP000243333"/>
    </source>
</evidence>
<dbReference type="Pfam" id="PF02811">
    <property type="entry name" value="PHP"/>
    <property type="match status" value="1"/>
</dbReference>
<keyword evidence="3" id="KW-1185">Reference proteome</keyword>
<dbReference type="PANTHER" id="PTHR42924">
    <property type="entry name" value="EXONUCLEASE"/>
    <property type="match status" value="1"/>
</dbReference>
<name>A0A1G7ISC3_9FIRM</name>
<dbReference type="GO" id="GO:0035312">
    <property type="term" value="F:5'-3' DNA exonuclease activity"/>
    <property type="evidence" value="ECO:0007669"/>
    <property type="project" value="TreeGrafter"/>
</dbReference>
<dbReference type="CDD" id="cd07438">
    <property type="entry name" value="PHP_HisPPase_AMP"/>
    <property type="match status" value="1"/>
</dbReference>
<dbReference type="Proteomes" id="UP000243333">
    <property type="component" value="Unassembled WGS sequence"/>
</dbReference>
<reference evidence="3" key="1">
    <citation type="submission" date="2016-10" db="EMBL/GenBank/DDBJ databases">
        <authorList>
            <person name="Varghese N."/>
            <person name="Submissions S."/>
        </authorList>
    </citation>
    <scope>NUCLEOTIDE SEQUENCE [LARGE SCALE GENOMIC DNA]</scope>
    <source>
        <strain evidence="3">DSM 23256</strain>
    </source>
</reference>
<dbReference type="STRING" id="1123285.SAMN05660235_00618"/>
<dbReference type="SMART" id="SM00481">
    <property type="entry name" value="POLIIIAc"/>
    <property type="match status" value="1"/>
</dbReference>
<dbReference type="PANTHER" id="PTHR42924:SF3">
    <property type="entry name" value="POLYMERASE_HISTIDINOL PHOSPHATASE N-TERMINAL DOMAIN-CONTAINING PROTEIN"/>
    <property type="match status" value="1"/>
</dbReference>
<evidence type="ECO:0000313" key="2">
    <source>
        <dbReference type="EMBL" id="SDF15498.1"/>
    </source>
</evidence>
<dbReference type="AlphaFoldDB" id="A0A1G7ISC3"/>
<sequence>MRTDLHIHTTFSDGSWTPEQVVAKVAAADIGLFAVTDHDTVDGLAAARAAATAAGIAFLPGVEVSATVNGKSVHILGYGIDPEHRELRRLLASNTALLEEADHDSIRKLIADGLAIDYDEYCAYRHDPARGGWKSLSFLIDKGFCRDVSDFFANLFTEKRGIRFPEFPPPAEVIAVIKAAGGIPVLAHPGSDFHGTSLEETLDAFGREAIEGVECFHSSHDAVTTRRALAWCRRHGMIVTGGSDCHGDFIPHRRLGEPVVTTEDLWLGPLAEKVG</sequence>
<organism evidence="2 3">
    <name type="scientific">Sporolituus thermophilus DSM 23256</name>
    <dbReference type="NCBI Taxonomy" id="1123285"/>
    <lineage>
        <taxon>Bacteria</taxon>
        <taxon>Bacillati</taxon>
        <taxon>Bacillota</taxon>
        <taxon>Negativicutes</taxon>
        <taxon>Selenomonadales</taxon>
        <taxon>Sporomusaceae</taxon>
        <taxon>Sporolituus</taxon>
    </lineage>
</organism>
<gene>
    <name evidence="2" type="ORF">SAMN05660235_00618</name>
</gene>
<dbReference type="InterPro" id="IPR004013">
    <property type="entry name" value="PHP_dom"/>
</dbReference>
<accession>A0A1G7ISC3</accession>
<dbReference type="InterPro" id="IPR016195">
    <property type="entry name" value="Pol/histidinol_Pase-like"/>
</dbReference>